<evidence type="ECO:0000313" key="4">
    <source>
        <dbReference type="EMBL" id="SEH36521.1"/>
    </source>
</evidence>
<dbReference type="GO" id="GO:0016758">
    <property type="term" value="F:hexosyltransferase activity"/>
    <property type="evidence" value="ECO:0007669"/>
    <property type="project" value="UniProtKB-ARBA"/>
</dbReference>
<name>A0A1H6HLC6_RUMFL</name>
<dbReference type="InterPro" id="IPR050271">
    <property type="entry name" value="UDP-glycosyltransferase"/>
</dbReference>
<evidence type="ECO:0000313" key="5">
    <source>
        <dbReference type="Proteomes" id="UP000183190"/>
    </source>
</evidence>
<keyword evidence="2" id="KW-0328">Glycosyltransferase</keyword>
<dbReference type="SUPFAM" id="SSF53756">
    <property type="entry name" value="UDP-Glycosyltransferase/glycogen phosphorylase"/>
    <property type="match status" value="1"/>
</dbReference>
<comment type="similarity">
    <text evidence="1">Belongs to the UDP-glycosyltransferase family.</text>
</comment>
<dbReference type="EMBL" id="FNWV01000001">
    <property type="protein sequence ID" value="SEH36521.1"/>
    <property type="molecule type" value="Genomic_DNA"/>
</dbReference>
<protein>
    <submittedName>
        <fullName evidence="4">Glycosyltransferase, MGT family</fullName>
    </submittedName>
</protein>
<dbReference type="Gene3D" id="3.40.50.2000">
    <property type="entry name" value="Glycogen Phosphorylase B"/>
    <property type="match status" value="2"/>
</dbReference>
<accession>A0A1H6HLC6</accession>
<evidence type="ECO:0000256" key="1">
    <source>
        <dbReference type="ARBA" id="ARBA00009995"/>
    </source>
</evidence>
<dbReference type="CDD" id="cd03784">
    <property type="entry name" value="GT1_Gtf-like"/>
    <property type="match status" value="1"/>
</dbReference>
<dbReference type="Pfam" id="PF00201">
    <property type="entry name" value="UDPGT"/>
    <property type="match status" value="1"/>
</dbReference>
<dbReference type="AlphaFoldDB" id="A0A1H6HLC6"/>
<dbReference type="PANTHER" id="PTHR48043">
    <property type="entry name" value="EG:EG0003.4 PROTEIN-RELATED"/>
    <property type="match status" value="1"/>
</dbReference>
<evidence type="ECO:0000256" key="2">
    <source>
        <dbReference type="ARBA" id="ARBA00022676"/>
    </source>
</evidence>
<proteinExistence type="inferred from homology"/>
<dbReference type="RefSeq" id="WP_074713876.1">
    <property type="nucleotide sequence ID" value="NZ_FNWV01000001.1"/>
</dbReference>
<evidence type="ECO:0000256" key="3">
    <source>
        <dbReference type="ARBA" id="ARBA00022679"/>
    </source>
</evidence>
<dbReference type="PANTHER" id="PTHR48043:SF145">
    <property type="entry name" value="FI06409P-RELATED"/>
    <property type="match status" value="1"/>
</dbReference>
<dbReference type="Proteomes" id="UP000183190">
    <property type="component" value="Unassembled WGS sequence"/>
</dbReference>
<keyword evidence="3 4" id="KW-0808">Transferase</keyword>
<dbReference type="OrthoDB" id="6620093at2"/>
<dbReference type="FunFam" id="3.40.50.2000:FF:000072">
    <property type="entry name" value="Glycosyl transferase"/>
    <property type="match status" value="1"/>
</dbReference>
<dbReference type="InterPro" id="IPR002213">
    <property type="entry name" value="UDP_glucos_trans"/>
</dbReference>
<organism evidence="4 5">
    <name type="scientific">Ruminococcus flavefaciens</name>
    <dbReference type="NCBI Taxonomy" id="1265"/>
    <lineage>
        <taxon>Bacteria</taxon>
        <taxon>Bacillati</taxon>
        <taxon>Bacillota</taxon>
        <taxon>Clostridia</taxon>
        <taxon>Eubacteriales</taxon>
        <taxon>Oscillospiraceae</taxon>
        <taxon>Ruminococcus</taxon>
    </lineage>
</organism>
<sequence length="394" mass="45357">MSNTISETKSKKILVINGILHGHFTCSVEIVRELASLGHDVTCYVLDEFADRLNDVPVKKVVYSADVSEIAKRLPPAAPPFAINSFLFGKAIDAIITLLLNDKTDYDYYVFDSFFDVEEMNKVLKLDPSKFVKIYSSFIFTDENLLDFNDGRLIGLQETNRKYNINLHDFVGLHIAPNNYKKLILTSKFFHLRGEETDNTCYFIGPNIEKRVIDNNFDFKKDESKKLLYISLGTVFGKDLDFYHHCIEAFKDSEEYQVIVSVGKFVDIKQFFKEIPKNFSIYNYVPQTQLLPEVDVFITHAGFNSTSEGMSNGIPMVLIPQKYDQYDISRMIQKLDAGVFLNKKEINITADVLRNAVKEAYDNRENFQKGISQIVESFKEARKNRTAIYEKVFE</sequence>
<gene>
    <name evidence="4" type="ORF">SAMN02910265_00006</name>
</gene>
<dbReference type="GO" id="GO:0008194">
    <property type="term" value="F:UDP-glycosyltransferase activity"/>
    <property type="evidence" value="ECO:0007669"/>
    <property type="project" value="InterPro"/>
</dbReference>
<reference evidence="4 5" key="1">
    <citation type="submission" date="2016-10" db="EMBL/GenBank/DDBJ databases">
        <authorList>
            <person name="de Groot N.N."/>
        </authorList>
    </citation>
    <scope>NUCLEOTIDE SEQUENCE [LARGE SCALE GENOMIC DNA]</scope>
    <source>
        <strain evidence="4 5">YAD2003</strain>
    </source>
</reference>